<proteinExistence type="predicted"/>
<dbReference type="EMBL" id="JAVFWL010000005">
    <property type="protein sequence ID" value="KAK6754442.1"/>
    <property type="molecule type" value="Genomic_DNA"/>
</dbReference>
<sequence length="110" mass="13300">MVRFQKRSRGAQHQPNLNLAGWKNEESRKEFRLRVSINAANKTFRFKTLRKKFAFASVETISTFSSVHLARTPVKFSWERRGRLRRMLCRQLKRDRDNEWKSRAKEFEKV</sequence>
<evidence type="ECO:0000313" key="2">
    <source>
        <dbReference type="Proteomes" id="UP001303046"/>
    </source>
</evidence>
<comment type="caution">
    <text evidence="1">The sequence shown here is derived from an EMBL/GenBank/DDBJ whole genome shotgun (WGS) entry which is preliminary data.</text>
</comment>
<keyword evidence="2" id="KW-1185">Reference proteome</keyword>
<name>A0ABR1DVK8_NECAM</name>
<accession>A0ABR1DVK8</accession>
<evidence type="ECO:0000313" key="1">
    <source>
        <dbReference type="EMBL" id="KAK6754442.1"/>
    </source>
</evidence>
<reference evidence="1 2" key="1">
    <citation type="submission" date="2023-08" db="EMBL/GenBank/DDBJ databases">
        <title>A Necator americanus chromosomal reference genome.</title>
        <authorList>
            <person name="Ilik V."/>
            <person name="Petrzelkova K.J."/>
            <person name="Pardy F."/>
            <person name="Fuh T."/>
            <person name="Niatou-Singa F.S."/>
            <person name="Gouil Q."/>
            <person name="Baker L."/>
            <person name="Ritchie M.E."/>
            <person name="Jex A.R."/>
            <person name="Gazzola D."/>
            <person name="Li H."/>
            <person name="Toshio Fujiwara R."/>
            <person name="Zhan B."/>
            <person name="Aroian R.V."/>
            <person name="Pafco B."/>
            <person name="Schwarz E.M."/>
        </authorList>
    </citation>
    <scope>NUCLEOTIDE SEQUENCE [LARGE SCALE GENOMIC DNA]</scope>
    <source>
        <strain evidence="1 2">Aroian</strain>
        <tissue evidence="1">Whole animal</tissue>
    </source>
</reference>
<protein>
    <submittedName>
        <fullName evidence="1">Uncharacterized protein</fullName>
    </submittedName>
</protein>
<dbReference type="Proteomes" id="UP001303046">
    <property type="component" value="Unassembled WGS sequence"/>
</dbReference>
<gene>
    <name evidence="1" type="primary">Necator_chrV.g18234</name>
    <name evidence="1" type="ORF">RB195_013443</name>
</gene>
<organism evidence="1 2">
    <name type="scientific">Necator americanus</name>
    <name type="common">Human hookworm</name>
    <dbReference type="NCBI Taxonomy" id="51031"/>
    <lineage>
        <taxon>Eukaryota</taxon>
        <taxon>Metazoa</taxon>
        <taxon>Ecdysozoa</taxon>
        <taxon>Nematoda</taxon>
        <taxon>Chromadorea</taxon>
        <taxon>Rhabditida</taxon>
        <taxon>Rhabditina</taxon>
        <taxon>Rhabditomorpha</taxon>
        <taxon>Strongyloidea</taxon>
        <taxon>Ancylostomatidae</taxon>
        <taxon>Bunostominae</taxon>
        <taxon>Necator</taxon>
    </lineage>
</organism>